<organism evidence="1 2">
    <name type="scientific">Olea europaea subsp. europaea</name>
    <dbReference type="NCBI Taxonomy" id="158383"/>
    <lineage>
        <taxon>Eukaryota</taxon>
        <taxon>Viridiplantae</taxon>
        <taxon>Streptophyta</taxon>
        <taxon>Embryophyta</taxon>
        <taxon>Tracheophyta</taxon>
        <taxon>Spermatophyta</taxon>
        <taxon>Magnoliopsida</taxon>
        <taxon>eudicotyledons</taxon>
        <taxon>Gunneridae</taxon>
        <taxon>Pentapetalae</taxon>
        <taxon>asterids</taxon>
        <taxon>lamiids</taxon>
        <taxon>Lamiales</taxon>
        <taxon>Oleaceae</taxon>
        <taxon>Oleeae</taxon>
        <taxon>Olea</taxon>
    </lineage>
</organism>
<dbReference type="Proteomes" id="UP000594638">
    <property type="component" value="Unassembled WGS sequence"/>
</dbReference>
<dbReference type="OrthoDB" id="629495at2759"/>
<comment type="caution">
    <text evidence="1">The sequence shown here is derived from an EMBL/GenBank/DDBJ whole genome shotgun (WGS) entry which is preliminary data.</text>
</comment>
<dbReference type="AlphaFoldDB" id="A0A8S0RFE6"/>
<dbReference type="Gramene" id="OE9A051079T1">
    <property type="protein sequence ID" value="OE9A051079C1"/>
    <property type="gene ID" value="OE9A051079"/>
</dbReference>
<protein>
    <submittedName>
        <fullName evidence="1">Uncharacterized protein</fullName>
    </submittedName>
</protein>
<reference evidence="1 2" key="1">
    <citation type="submission" date="2019-12" db="EMBL/GenBank/DDBJ databases">
        <authorList>
            <person name="Alioto T."/>
            <person name="Alioto T."/>
            <person name="Gomez Garrido J."/>
        </authorList>
    </citation>
    <scope>NUCLEOTIDE SEQUENCE [LARGE SCALE GENOMIC DNA]</scope>
</reference>
<accession>A0A8S0RFE6</accession>
<proteinExistence type="predicted"/>
<sequence length="108" mass="12297">MLLVSLLINDNSCLFSFHKVKLLLVVQEKYDNAIQEKYGSNVSQPEIGIEAWCEATQVPCKGSRLYGLGIQRKSLHKDVTSSGSPMFHMMDMLISSLYKMNFILLVRR</sequence>
<dbReference type="EMBL" id="CACTIH010003614">
    <property type="protein sequence ID" value="CAA2977961.1"/>
    <property type="molecule type" value="Genomic_DNA"/>
</dbReference>
<gene>
    <name evidence="1" type="ORF">OLEA9_A051079</name>
</gene>
<keyword evidence="2" id="KW-1185">Reference proteome</keyword>
<evidence type="ECO:0000313" key="1">
    <source>
        <dbReference type="EMBL" id="CAA2977961.1"/>
    </source>
</evidence>
<name>A0A8S0RFE6_OLEEU</name>
<evidence type="ECO:0000313" key="2">
    <source>
        <dbReference type="Proteomes" id="UP000594638"/>
    </source>
</evidence>